<comment type="caution">
    <text evidence="13">The sequence shown here is derived from an EMBL/GenBank/DDBJ whole genome shotgun (WGS) entry which is preliminary data.</text>
</comment>
<proteinExistence type="inferred from homology"/>
<evidence type="ECO:0000256" key="8">
    <source>
        <dbReference type="ARBA" id="ARBA00023229"/>
    </source>
</evidence>
<keyword evidence="4 10" id="KW-0963">Cytoplasm</keyword>
<dbReference type="GO" id="GO:0009240">
    <property type="term" value="P:isopentenyl diphosphate biosynthetic process"/>
    <property type="evidence" value="ECO:0007669"/>
    <property type="project" value="TreeGrafter"/>
</dbReference>
<dbReference type="PANTHER" id="PTHR10885">
    <property type="entry name" value="ISOPENTENYL-DIPHOSPHATE DELTA-ISOMERASE"/>
    <property type="match status" value="1"/>
</dbReference>
<sequence length="171" mass="19757">MPHIEVILVDDNDREVGFMEKLAAHKVGARHRAVSVYVFNSRNELLLQRRAARKYHCGGLWSNTCCGHPLPGESTDHAAQRRLEEEMGLTCPVTKRFELGYFLHLPGGLIEHEYGHLYFARCDVEPVLNPDEADAFTYRSLEDIRQDIQAHPDDYTPWFKFTFPEVMNLEI</sequence>
<comment type="similarity">
    <text evidence="2 10">Belongs to the IPP isomerase type 1 family.</text>
</comment>
<comment type="pathway">
    <text evidence="1 10">Isoprenoid biosynthesis; dimethylallyl diphosphate biosynthesis; dimethylallyl diphosphate from isopentenyl diphosphate: step 1/1.</text>
</comment>
<gene>
    <name evidence="10" type="primary">idi</name>
    <name evidence="13" type="ORF">GDH07_13430</name>
</gene>
<dbReference type="InterPro" id="IPR056375">
    <property type="entry name" value="Idi_bact"/>
</dbReference>
<feature type="active site" evidence="10 11">
    <location>
        <position position="113"/>
    </location>
</feature>
<comment type="function">
    <text evidence="10">Catalyzes the 1,3-allylic rearrangement of the homoallylic substrate isopentenyl (IPP) to its highly electrophilic allylic isomer, dimethylallyl diphosphate (DMAPP).</text>
</comment>
<dbReference type="GO" id="GO:0046872">
    <property type="term" value="F:metal ion binding"/>
    <property type="evidence" value="ECO:0007669"/>
    <property type="project" value="UniProtKB-KW"/>
</dbReference>
<evidence type="ECO:0000259" key="12">
    <source>
        <dbReference type="PROSITE" id="PS51462"/>
    </source>
</evidence>
<dbReference type="CDD" id="cd02885">
    <property type="entry name" value="NUDIX_IPP_Isomerase"/>
    <property type="match status" value="1"/>
</dbReference>
<keyword evidence="7 10" id="KW-0464">Manganese</keyword>
<feature type="binding site" evidence="10">
    <location>
        <position position="86"/>
    </location>
    <ligand>
        <name>Mg(2+)</name>
        <dbReference type="ChEBI" id="CHEBI:18420"/>
    </ligand>
</feature>
<feature type="binding site" evidence="10">
    <location>
        <position position="31"/>
    </location>
    <ligand>
        <name>Mn(2+)</name>
        <dbReference type="ChEBI" id="CHEBI:29035"/>
    </ligand>
</feature>
<comment type="cofactor">
    <cofactor evidence="10">
        <name>Mg(2+)</name>
        <dbReference type="ChEBI" id="CHEBI:18420"/>
    </cofactor>
    <text evidence="10">Binds 1 Mg(2+) ion per subunit. The magnesium ion binds only when substrate is bound.</text>
</comment>
<accession>A0A7X1PM98</accession>
<keyword evidence="6 10" id="KW-0460">Magnesium</keyword>
<dbReference type="InterPro" id="IPR011876">
    <property type="entry name" value="IsopentenylPP_isomerase_typ1"/>
</dbReference>
<feature type="active site" evidence="10 11">
    <location>
        <position position="66"/>
    </location>
</feature>
<organism evidence="13 14">
    <name type="scientific">Pseudomonas piscis</name>
    <dbReference type="NCBI Taxonomy" id="2614538"/>
    <lineage>
        <taxon>Bacteria</taxon>
        <taxon>Pseudomonadati</taxon>
        <taxon>Pseudomonadota</taxon>
        <taxon>Gammaproteobacteria</taxon>
        <taxon>Pseudomonadales</taxon>
        <taxon>Pseudomonadaceae</taxon>
        <taxon>Pseudomonas</taxon>
    </lineage>
</organism>
<comment type="subcellular location">
    <subcellularLocation>
        <location evidence="10">Cytoplasm</location>
    </subcellularLocation>
</comment>
<dbReference type="InterPro" id="IPR000086">
    <property type="entry name" value="NUDIX_hydrolase_dom"/>
</dbReference>
<dbReference type="RefSeq" id="WP_152897848.1">
    <property type="nucleotide sequence ID" value="NZ_WHUV01000002.1"/>
</dbReference>
<comment type="catalytic activity">
    <reaction evidence="10">
        <text>isopentenyl diphosphate = dimethylallyl diphosphate</text>
        <dbReference type="Rhea" id="RHEA:23284"/>
        <dbReference type="ChEBI" id="CHEBI:57623"/>
        <dbReference type="ChEBI" id="CHEBI:128769"/>
        <dbReference type="EC" id="5.3.3.2"/>
    </reaction>
</comment>
<keyword evidence="9 10" id="KW-0413">Isomerase</keyword>
<evidence type="ECO:0000256" key="10">
    <source>
        <dbReference type="HAMAP-Rule" id="MF_00202"/>
    </source>
</evidence>
<keyword evidence="5 10" id="KW-0479">Metal-binding</keyword>
<dbReference type="EMBL" id="WHUV01000002">
    <property type="protein sequence ID" value="MQA54312.1"/>
    <property type="molecule type" value="Genomic_DNA"/>
</dbReference>
<feature type="binding site" evidence="10">
    <location>
        <position position="113"/>
    </location>
    <ligand>
        <name>Mn(2+)</name>
        <dbReference type="ChEBI" id="CHEBI:29035"/>
    </ligand>
</feature>
<name>A0A7X1PM98_9PSED</name>
<dbReference type="InterPro" id="IPR015797">
    <property type="entry name" value="NUDIX_hydrolase-like_dom_sf"/>
</dbReference>
<evidence type="ECO:0000256" key="7">
    <source>
        <dbReference type="ARBA" id="ARBA00023211"/>
    </source>
</evidence>
<feature type="binding site" evidence="10">
    <location>
        <position position="25"/>
    </location>
    <ligand>
        <name>Mn(2+)</name>
        <dbReference type="ChEBI" id="CHEBI:29035"/>
    </ligand>
</feature>
<evidence type="ECO:0000256" key="6">
    <source>
        <dbReference type="ARBA" id="ARBA00022842"/>
    </source>
</evidence>
<dbReference type="PANTHER" id="PTHR10885:SF0">
    <property type="entry name" value="ISOPENTENYL-DIPHOSPHATE DELTA-ISOMERASE"/>
    <property type="match status" value="1"/>
</dbReference>
<dbReference type="UniPathway" id="UPA00059">
    <property type="reaction ID" value="UER00104"/>
</dbReference>
<comment type="cofactor">
    <cofactor evidence="10">
        <name>Mn(2+)</name>
        <dbReference type="ChEBI" id="CHEBI:29035"/>
    </cofactor>
    <text evidence="10">Binds 1 Mn(2+) ion per subunit.</text>
</comment>
<evidence type="ECO:0000313" key="13">
    <source>
        <dbReference type="EMBL" id="MQA54312.1"/>
    </source>
</evidence>
<feature type="domain" description="Nudix hydrolase" evidence="12">
    <location>
        <begin position="29"/>
        <end position="161"/>
    </location>
</feature>
<dbReference type="Pfam" id="PF00293">
    <property type="entry name" value="NUDIX"/>
    <property type="match status" value="1"/>
</dbReference>
<protein>
    <recommendedName>
        <fullName evidence="3 10">Isopentenyl-diphosphate Delta-isomerase</fullName>
        <shortName evidence="10">IPP isomerase</shortName>
        <ecNumber evidence="3 10">5.3.3.2</ecNumber>
    </recommendedName>
    <alternativeName>
        <fullName evidence="10">IPP:DMAPP isomerase</fullName>
    </alternativeName>
    <alternativeName>
        <fullName evidence="10">Isopentenyl pyrophosphate isomerase</fullName>
    </alternativeName>
</protein>
<dbReference type="HAMAP" id="MF_00202">
    <property type="entry name" value="Idi"/>
    <property type="match status" value="1"/>
</dbReference>
<evidence type="ECO:0000256" key="11">
    <source>
        <dbReference type="PIRSR" id="PIRSR018427-1"/>
    </source>
</evidence>
<dbReference type="GO" id="GO:0004452">
    <property type="term" value="F:isopentenyl-diphosphate delta-isomerase activity"/>
    <property type="evidence" value="ECO:0007669"/>
    <property type="project" value="UniProtKB-UniRule"/>
</dbReference>
<reference evidence="13 14" key="1">
    <citation type="submission" date="2019-10" db="EMBL/GenBank/DDBJ databases">
        <title>Pseudomonas dajingensis sp. nov., isolated from the profound head ulcers of farmed Murray cod (Maccullochella peelii peelii).</title>
        <authorList>
            <person name="Liu Y."/>
        </authorList>
    </citation>
    <scope>NUCLEOTIDE SEQUENCE [LARGE SCALE GENOMIC DNA]</scope>
    <source>
        <strain evidence="13 14">MC042</strain>
    </source>
</reference>
<dbReference type="NCBIfam" id="TIGR02150">
    <property type="entry name" value="IPP_isom_1"/>
    <property type="match status" value="1"/>
</dbReference>
<evidence type="ECO:0000256" key="1">
    <source>
        <dbReference type="ARBA" id="ARBA00004826"/>
    </source>
</evidence>
<evidence type="ECO:0000256" key="5">
    <source>
        <dbReference type="ARBA" id="ARBA00022723"/>
    </source>
</evidence>
<dbReference type="GO" id="GO:0050992">
    <property type="term" value="P:dimethylallyl diphosphate biosynthetic process"/>
    <property type="evidence" value="ECO:0007669"/>
    <property type="project" value="UniProtKB-UniRule"/>
</dbReference>
<dbReference type="SUPFAM" id="SSF55811">
    <property type="entry name" value="Nudix"/>
    <property type="match status" value="1"/>
</dbReference>
<dbReference type="Gene3D" id="3.90.79.10">
    <property type="entry name" value="Nucleoside Triphosphate Pyrophosphohydrolase"/>
    <property type="match status" value="1"/>
</dbReference>
<dbReference type="EC" id="5.3.3.2" evidence="3 10"/>
<dbReference type="GO" id="GO:0005737">
    <property type="term" value="C:cytoplasm"/>
    <property type="evidence" value="ECO:0007669"/>
    <property type="project" value="UniProtKB-SubCell"/>
</dbReference>
<feature type="binding site" evidence="10">
    <location>
        <position position="111"/>
    </location>
    <ligand>
        <name>Mn(2+)</name>
        <dbReference type="ChEBI" id="CHEBI:29035"/>
    </ligand>
</feature>
<dbReference type="Proteomes" id="UP000486534">
    <property type="component" value="Unassembled WGS sequence"/>
</dbReference>
<keyword evidence="8 10" id="KW-0414">Isoprene biosynthesis</keyword>
<dbReference type="NCBIfam" id="NF002995">
    <property type="entry name" value="PRK03759.1"/>
    <property type="match status" value="1"/>
</dbReference>
<evidence type="ECO:0000256" key="2">
    <source>
        <dbReference type="ARBA" id="ARBA00007579"/>
    </source>
</evidence>
<dbReference type="PIRSF" id="PIRSF018427">
    <property type="entry name" value="Isopntndiph_ism"/>
    <property type="match status" value="1"/>
</dbReference>
<evidence type="ECO:0000256" key="9">
    <source>
        <dbReference type="ARBA" id="ARBA00023235"/>
    </source>
</evidence>
<feature type="binding site" evidence="10">
    <location>
        <position position="68"/>
    </location>
    <ligand>
        <name>Mn(2+)</name>
        <dbReference type="ChEBI" id="CHEBI:29035"/>
    </ligand>
</feature>
<evidence type="ECO:0000256" key="3">
    <source>
        <dbReference type="ARBA" id="ARBA00012057"/>
    </source>
</evidence>
<dbReference type="AlphaFoldDB" id="A0A7X1PM98"/>
<dbReference type="PROSITE" id="PS51462">
    <property type="entry name" value="NUDIX"/>
    <property type="match status" value="1"/>
</dbReference>
<evidence type="ECO:0000256" key="4">
    <source>
        <dbReference type="ARBA" id="ARBA00022490"/>
    </source>
</evidence>
<evidence type="ECO:0000313" key="14">
    <source>
        <dbReference type="Proteomes" id="UP000486534"/>
    </source>
</evidence>